<keyword evidence="3" id="KW-1185">Reference proteome</keyword>
<reference evidence="2 3" key="1">
    <citation type="submission" date="2014-04" db="EMBL/GenBank/DDBJ databases">
        <title>Evolutionary Origins and Diversification of the Mycorrhizal Mutualists.</title>
        <authorList>
            <consortium name="DOE Joint Genome Institute"/>
            <consortium name="Mycorrhizal Genomics Consortium"/>
            <person name="Kohler A."/>
            <person name="Kuo A."/>
            <person name="Nagy L.G."/>
            <person name="Floudas D."/>
            <person name="Copeland A."/>
            <person name="Barry K.W."/>
            <person name="Cichocki N."/>
            <person name="Veneault-Fourrey C."/>
            <person name="LaButti K."/>
            <person name="Lindquist E.A."/>
            <person name="Lipzen A."/>
            <person name="Lundell T."/>
            <person name="Morin E."/>
            <person name="Murat C."/>
            <person name="Riley R."/>
            <person name="Ohm R."/>
            <person name="Sun H."/>
            <person name="Tunlid A."/>
            <person name="Henrissat B."/>
            <person name="Grigoriev I.V."/>
            <person name="Hibbett D.S."/>
            <person name="Martin F."/>
        </authorList>
    </citation>
    <scope>NUCLEOTIDE SEQUENCE [LARGE SCALE GENOMIC DNA]</scope>
    <source>
        <strain evidence="2 3">MD-312</strain>
    </source>
</reference>
<dbReference type="AlphaFoldDB" id="A0A0C2PGB5"/>
<organism evidence="2 3">
    <name type="scientific">Hydnomerulius pinastri MD-312</name>
    <dbReference type="NCBI Taxonomy" id="994086"/>
    <lineage>
        <taxon>Eukaryota</taxon>
        <taxon>Fungi</taxon>
        <taxon>Dikarya</taxon>
        <taxon>Basidiomycota</taxon>
        <taxon>Agaricomycotina</taxon>
        <taxon>Agaricomycetes</taxon>
        <taxon>Agaricomycetidae</taxon>
        <taxon>Boletales</taxon>
        <taxon>Boletales incertae sedis</taxon>
        <taxon>Leucogyrophana</taxon>
    </lineage>
</organism>
<feature type="compositionally biased region" description="Polar residues" evidence="1">
    <location>
        <begin position="75"/>
        <end position="86"/>
    </location>
</feature>
<feature type="region of interest" description="Disordered" evidence="1">
    <location>
        <begin position="44"/>
        <end position="86"/>
    </location>
</feature>
<gene>
    <name evidence="2" type="ORF">HYDPIDRAFT_34999</name>
</gene>
<dbReference type="EMBL" id="KN840281">
    <property type="protein sequence ID" value="KIJ57549.1"/>
    <property type="molecule type" value="Genomic_DNA"/>
</dbReference>
<evidence type="ECO:0000256" key="1">
    <source>
        <dbReference type="SAM" id="MobiDB-lite"/>
    </source>
</evidence>
<accession>A0A0C2PGB5</accession>
<sequence length="227" mass="25351">MKLQPTHSDTLPARYLPYRRYPDSYPCLSRVPLERSFAVVLDPTPGSDNNLPADPLPAPSDEGSPMRSIRDTPSVRRTPSMDSENSVRGYLMEGVESVEPMASAHTSYVQVTNSGHAASADRLEELTAAHIHRLTADVQRTIHRADYVKRRLAHQYDRVDQALSDEIEYRVNRAVRLALKDIKDRVDVLDGHNSPRAQNNQDGFSTCPPGYISLRFPGCVAQFPGRA</sequence>
<protein>
    <submittedName>
        <fullName evidence="2">Uncharacterized protein</fullName>
    </submittedName>
</protein>
<dbReference type="HOGENOM" id="CLU_1219827_0_0_1"/>
<dbReference type="OrthoDB" id="5867217at2759"/>
<name>A0A0C2PGB5_9AGAM</name>
<proteinExistence type="predicted"/>
<dbReference type="Proteomes" id="UP000053820">
    <property type="component" value="Unassembled WGS sequence"/>
</dbReference>
<evidence type="ECO:0000313" key="3">
    <source>
        <dbReference type="Proteomes" id="UP000053820"/>
    </source>
</evidence>
<evidence type="ECO:0000313" key="2">
    <source>
        <dbReference type="EMBL" id="KIJ57549.1"/>
    </source>
</evidence>